<protein>
    <recommendedName>
        <fullName evidence="2">GYF domain-containing protein</fullName>
    </recommendedName>
</protein>
<organism evidence="3 4">
    <name type="scientific">Pinctada imbricata</name>
    <name type="common">Atlantic pearl-oyster</name>
    <name type="synonym">Pinctada martensii</name>
    <dbReference type="NCBI Taxonomy" id="66713"/>
    <lineage>
        <taxon>Eukaryota</taxon>
        <taxon>Metazoa</taxon>
        <taxon>Spiralia</taxon>
        <taxon>Lophotrochozoa</taxon>
        <taxon>Mollusca</taxon>
        <taxon>Bivalvia</taxon>
        <taxon>Autobranchia</taxon>
        <taxon>Pteriomorphia</taxon>
        <taxon>Pterioida</taxon>
        <taxon>Pterioidea</taxon>
        <taxon>Pteriidae</taxon>
        <taxon>Pinctada</taxon>
    </lineage>
</organism>
<dbReference type="InterPro" id="IPR051640">
    <property type="entry name" value="GRB10-interact_GYF"/>
</dbReference>
<proteinExistence type="predicted"/>
<dbReference type="SMART" id="SM00444">
    <property type="entry name" value="GYF"/>
    <property type="match status" value="1"/>
</dbReference>
<name>A0AA89C924_PINIB</name>
<feature type="region of interest" description="Disordered" evidence="1">
    <location>
        <begin position="280"/>
        <end position="367"/>
    </location>
</feature>
<dbReference type="GO" id="GO:0005829">
    <property type="term" value="C:cytosol"/>
    <property type="evidence" value="ECO:0007669"/>
    <property type="project" value="TreeGrafter"/>
</dbReference>
<dbReference type="PROSITE" id="PS50829">
    <property type="entry name" value="GYF"/>
    <property type="match status" value="1"/>
</dbReference>
<dbReference type="InterPro" id="IPR003169">
    <property type="entry name" value="GYF"/>
</dbReference>
<dbReference type="Pfam" id="PF02213">
    <property type="entry name" value="GYF"/>
    <property type="match status" value="1"/>
</dbReference>
<evidence type="ECO:0000313" key="4">
    <source>
        <dbReference type="Proteomes" id="UP001186944"/>
    </source>
</evidence>
<feature type="domain" description="GYF" evidence="2">
    <location>
        <begin position="423"/>
        <end position="471"/>
    </location>
</feature>
<dbReference type="AlphaFoldDB" id="A0AA89C924"/>
<reference evidence="3" key="1">
    <citation type="submission" date="2019-08" db="EMBL/GenBank/DDBJ databases">
        <title>The improved chromosome-level genome for the pearl oyster Pinctada fucata martensii using PacBio sequencing and Hi-C.</title>
        <authorList>
            <person name="Zheng Z."/>
        </authorList>
    </citation>
    <scope>NUCLEOTIDE SEQUENCE</scope>
    <source>
        <strain evidence="3">ZZ-2019</strain>
        <tissue evidence="3">Adductor muscle</tissue>
    </source>
</reference>
<feature type="compositionally biased region" description="Basic and acidic residues" evidence="1">
    <location>
        <begin position="157"/>
        <end position="167"/>
    </location>
</feature>
<gene>
    <name evidence="3" type="ORF">FSP39_009820</name>
</gene>
<feature type="region of interest" description="Disordered" evidence="1">
    <location>
        <begin position="147"/>
        <end position="213"/>
    </location>
</feature>
<dbReference type="CDD" id="cd00072">
    <property type="entry name" value="GYF"/>
    <property type="match status" value="1"/>
</dbReference>
<evidence type="ECO:0000259" key="2">
    <source>
        <dbReference type="PROSITE" id="PS50829"/>
    </source>
</evidence>
<comment type="caution">
    <text evidence="3">The sequence shown here is derived from an EMBL/GenBank/DDBJ whole genome shotgun (WGS) entry which is preliminary data.</text>
</comment>
<dbReference type="PANTHER" id="PTHR14445:SF36">
    <property type="entry name" value="FI03272P-RELATED"/>
    <property type="match status" value="1"/>
</dbReference>
<dbReference type="PANTHER" id="PTHR14445">
    <property type="entry name" value="GRB10 INTERACTING GYF PROTEIN"/>
    <property type="match status" value="1"/>
</dbReference>
<sequence length="509" mass="56409">MADTLKFGPEWLRTLSDGGNVGTPPPSPAFGKYKLAEHRYGREEMLALFNPDTDPPEDIKTLNPIYVEKGQNPLALIPHSEEEQRILAQSVNSVAVLRMFGRGGPPGMRGGRGMGPERGRGRVLEVRKSFYLSGRGRGEYIQRGMSYEESGGFGRPPRTEGWEEVGPKRGFSNNRYEEGTAGGPPKREFNRSLSSENWRERGGDQEEEEDGDWRRAGGTKWRIVKNCTRENKDTLIYHKIAKFNARENFWLYGNHKISPQQSEPPFTTVAVIGESQVTRGGFDSRMNGANRGGFDRGRGYQRNRTSESWDDEENMPEWSMPDSEDVEGLGTFDSSGAFVSTKTLSGGKGENNVSGEKGKGAKKGKVQSEAEKVALERLQDTAENIVLAAMTAEEEDNKPVSPHPQPPDVQHQSAGVPKDPEMANQWFYRDPQGDTQGPFAAGEMAEWFSAGYFTMNLQVRRGCDEQFSNLGMLSASTASSEGRSFASRKPGTEEPLQILGPPQSKLLRV</sequence>
<dbReference type="Proteomes" id="UP001186944">
    <property type="component" value="Unassembled WGS sequence"/>
</dbReference>
<feature type="region of interest" description="Disordered" evidence="1">
    <location>
        <begin position="475"/>
        <end position="509"/>
    </location>
</feature>
<evidence type="ECO:0000313" key="3">
    <source>
        <dbReference type="EMBL" id="KAK3104770.1"/>
    </source>
</evidence>
<accession>A0AA89C924</accession>
<dbReference type="SUPFAM" id="SSF55277">
    <property type="entry name" value="GYF domain"/>
    <property type="match status" value="1"/>
</dbReference>
<feature type="compositionally biased region" description="Polar residues" evidence="1">
    <location>
        <begin position="332"/>
        <end position="344"/>
    </location>
</feature>
<dbReference type="EMBL" id="VSWD01000004">
    <property type="protein sequence ID" value="KAK3104770.1"/>
    <property type="molecule type" value="Genomic_DNA"/>
</dbReference>
<dbReference type="InterPro" id="IPR035445">
    <property type="entry name" value="GYF-like_dom_sf"/>
</dbReference>
<dbReference type="Gene3D" id="3.30.1490.40">
    <property type="match status" value="1"/>
</dbReference>
<keyword evidence="4" id="KW-1185">Reference proteome</keyword>
<feature type="region of interest" description="Disordered" evidence="1">
    <location>
        <begin position="393"/>
        <end position="420"/>
    </location>
</feature>
<evidence type="ECO:0000256" key="1">
    <source>
        <dbReference type="SAM" id="MobiDB-lite"/>
    </source>
</evidence>